<accession>A0ABT5SA15</accession>
<protein>
    <submittedName>
        <fullName evidence="2">Outer membrane beta-barrel protein</fullName>
    </submittedName>
</protein>
<gene>
    <name evidence="2" type="ORF">N5A56_011125</name>
</gene>
<dbReference type="RefSeq" id="WP_274270405.1">
    <property type="nucleotide sequence ID" value="NZ_JAOSLC020000003.1"/>
</dbReference>
<dbReference type="InterPro" id="IPR025665">
    <property type="entry name" value="Beta-barrel_OMP_2"/>
</dbReference>
<dbReference type="Proteomes" id="UP001151478">
    <property type="component" value="Unassembled WGS sequence"/>
</dbReference>
<evidence type="ECO:0000259" key="1">
    <source>
        <dbReference type="Pfam" id="PF13568"/>
    </source>
</evidence>
<feature type="domain" description="Outer membrane protein beta-barrel" evidence="1">
    <location>
        <begin position="18"/>
        <end position="139"/>
    </location>
</feature>
<dbReference type="EMBL" id="JAOSLC020000003">
    <property type="protein sequence ID" value="MDD7914933.1"/>
    <property type="molecule type" value="Genomic_DNA"/>
</dbReference>
<reference evidence="2" key="1">
    <citation type="submission" date="2023-02" db="EMBL/GenBank/DDBJ databases">
        <title>Polaribacter ponticola sp. nov., isolated from seawater.</title>
        <authorList>
            <person name="Baek J.H."/>
            <person name="Kim J.M."/>
            <person name="Choi D.G."/>
            <person name="Jeon C.O."/>
        </authorList>
    </citation>
    <scope>NUCLEOTIDE SEQUENCE</scope>
    <source>
        <strain evidence="2">MSW5</strain>
    </source>
</reference>
<evidence type="ECO:0000313" key="3">
    <source>
        <dbReference type="Proteomes" id="UP001151478"/>
    </source>
</evidence>
<name>A0ABT5SA15_9FLAO</name>
<proteinExistence type="predicted"/>
<evidence type="ECO:0000313" key="2">
    <source>
        <dbReference type="EMBL" id="MDD7914933.1"/>
    </source>
</evidence>
<sequence length="160" mass="18070">MKVLFSYFIICCFATTCFSQNISYGILGGLNISNSDITVNHNGEISNRDYYDNRISFYLGGNVQLPITLNKLDLILSFELVYSQQGYTFEGTYETDVIELNQLNLPITLKHEVFNNLYFGIGGYAGYILEVKGSLYGNNLAEYDLDLGVLSMVEYKIAKK</sequence>
<dbReference type="Pfam" id="PF13568">
    <property type="entry name" value="OMP_b-brl_2"/>
    <property type="match status" value="1"/>
</dbReference>
<organism evidence="2 3">
    <name type="scientific">Polaribacter ponticola</name>
    <dbReference type="NCBI Taxonomy" id="2978475"/>
    <lineage>
        <taxon>Bacteria</taxon>
        <taxon>Pseudomonadati</taxon>
        <taxon>Bacteroidota</taxon>
        <taxon>Flavobacteriia</taxon>
        <taxon>Flavobacteriales</taxon>
        <taxon>Flavobacteriaceae</taxon>
    </lineage>
</organism>
<keyword evidence="3" id="KW-1185">Reference proteome</keyword>
<comment type="caution">
    <text evidence="2">The sequence shown here is derived from an EMBL/GenBank/DDBJ whole genome shotgun (WGS) entry which is preliminary data.</text>
</comment>